<dbReference type="AlphaFoldDB" id="A0A9W4JZR0"/>
<dbReference type="OrthoDB" id="4364447at2759"/>
<protein>
    <submittedName>
        <fullName evidence="2">Uncharacterized protein</fullName>
    </submittedName>
</protein>
<evidence type="ECO:0000256" key="1">
    <source>
        <dbReference type="SAM" id="MobiDB-lite"/>
    </source>
</evidence>
<name>A0A9W4JZR0_9EURO</name>
<keyword evidence="3" id="KW-1185">Reference proteome</keyword>
<feature type="region of interest" description="Disordered" evidence="1">
    <location>
        <begin position="198"/>
        <end position="218"/>
    </location>
</feature>
<evidence type="ECO:0000313" key="2">
    <source>
        <dbReference type="EMBL" id="CAG8424462.1"/>
    </source>
</evidence>
<feature type="compositionally biased region" description="Basic and acidic residues" evidence="1">
    <location>
        <begin position="206"/>
        <end position="218"/>
    </location>
</feature>
<dbReference type="EMBL" id="CAJVPG010000445">
    <property type="protein sequence ID" value="CAG8424462.1"/>
    <property type="molecule type" value="Genomic_DNA"/>
</dbReference>
<proteinExistence type="predicted"/>
<reference evidence="2" key="1">
    <citation type="submission" date="2021-07" db="EMBL/GenBank/DDBJ databases">
        <authorList>
            <person name="Branca A.L. A."/>
        </authorList>
    </citation>
    <scope>NUCLEOTIDE SEQUENCE</scope>
</reference>
<sequence length="452" mass="51721">MTQSPYHDNFITQPEDTATWENNSQYALTPGYSGSPNATQLNYSPSPSAVLEDHPRSDILRLLKLSEWEERRVYKKDPPTCIHYRIEWRVTVNNREVSKDTKEDLVLAPSAFWQLCLEKKLEKVLRRKIARHRQVKPDDTAIVVSVNDRTQRNLTKRFDDTDITWTAIENQLRMWAGLFSRGKELTLKISFNYVDDRHSPPAAGRNGEKRGKASDASGERPVWRSVYNVMRCGSSTCPLGPYCWVDPMGKKHYQLKTHHLKRLVTHVEKGGVLDGHKDVPETVCEELYMEEQQRQGKNNRKGGHVTGNGAPYPAININVLPSQSSTSAAAQVSADFQSMQSLGPLEIPGPRDEAVKEYGEWQVSNVTNDTLKAAFREICHLMIDNGLDLEQVYKDQDPEFFIGKGIKIGIARRFVEDIRRWVENVKKAIPIYEKCSNYPICRWRTWCLGGLF</sequence>
<comment type="caution">
    <text evidence="2">The sequence shown here is derived from an EMBL/GenBank/DDBJ whole genome shotgun (WGS) entry which is preliminary data.</text>
</comment>
<accession>A0A9W4JZR0</accession>
<organism evidence="2 3">
    <name type="scientific">Penicillium salamii</name>
    <dbReference type="NCBI Taxonomy" id="1612424"/>
    <lineage>
        <taxon>Eukaryota</taxon>
        <taxon>Fungi</taxon>
        <taxon>Dikarya</taxon>
        <taxon>Ascomycota</taxon>
        <taxon>Pezizomycotina</taxon>
        <taxon>Eurotiomycetes</taxon>
        <taxon>Eurotiomycetidae</taxon>
        <taxon>Eurotiales</taxon>
        <taxon>Aspergillaceae</taxon>
        <taxon>Penicillium</taxon>
    </lineage>
</organism>
<dbReference type="Proteomes" id="UP001152649">
    <property type="component" value="Unassembled WGS sequence"/>
</dbReference>
<gene>
    <name evidence="2" type="ORF">PSALAMII_LOCUS10237</name>
</gene>
<evidence type="ECO:0000313" key="3">
    <source>
        <dbReference type="Proteomes" id="UP001152649"/>
    </source>
</evidence>